<dbReference type="Proteomes" id="UP000094828">
    <property type="component" value="Unassembled WGS sequence"/>
</dbReference>
<organism evidence="3 4">
    <name type="scientific">Planctopirus hydrillae</name>
    <dbReference type="NCBI Taxonomy" id="1841610"/>
    <lineage>
        <taxon>Bacteria</taxon>
        <taxon>Pseudomonadati</taxon>
        <taxon>Planctomycetota</taxon>
        <taxon>Planctomycetia</taxon>
        <taxon>Planctomycetales</taxon>
        <taxon>Planctomycetaceae</taxon>
        <taxon>Planctopirus</taxon>
    </lineage>
</organism>
<dbReference type="Gene3D" id="3.40.50.12780">
    <property type="entry name" value="N-terminal domain of ligase-like"/>
    <property type="match status" value="1"/>
</dbReference>
<dbReference type="Gene3D" id="3.30.300.30">
    <property type="match status" value="1"/>
</dbReference>
<reference evidence="3 4" key="1">
    <citation type="submission" date="2016-05" db="EMBL/GenBank/DDBJ databases">
        <title>Genomic and physiological characterization of Planctopirus sp. isolated from fresh water lake.</title>
        <authorList>
            <person name="Subhash Y."/>
            <person name="Ramana C."/>
        </authorList>
    </citation>
    <scope>NUCLEOTIDE SEQUENCE [LARGE SCALE GENOMIC DNA]</scope>
    <source>
        <strain evidence="3 4">JC280</strain>
    </source>
</reference>
<dbReference type="STRING" id="1841610.A6X21_13160"/>
<dbReference type="InterPro" id="IPR042099">
    <property type="entry name" value="ANL_N_sf"/>
</dbReference>
<comment type="caution">
    <text evidence="3">The sequence shown here is derived from an EMBL/GenBank/DDBJ whole genome shotgun (WGS) entry which is preliminary data.</text>
</comment>
<dbReference type="Pfam" id="PF00501">
    <property type="entry name" value="AMP-binding"/>
    <property type="match status" value="1"/>
</dbReference>
<feature type="domain" description="AMP-dependent ligase C-terminal" evidence="2">
    <location>
        <begin position="346"/>
        <end position="435"/>
    </location>
</feature>
<accession>A0A1C3E5W1</accession>
<gene>
    <name evidence="3" type="ORF">A6X21_13160</name>
</gene>
<dbReference type="InterPro" id="IPR000873">
    <property type="entry name" value="AMP-dep_synth/lig_dom"/>
</dbReference>
<keyword evidence="4" id="KW-1185">Reference proteome</keyword>
<protein>
    <submittedName>
        <fullName evidence="3">CoF synthetase</fullName>
    </submittedName>
</protein>
<feature type="domain" description="AMP-dependent synthetase/ligase" evidence="1">
    <location>
        <begin position="58"/>
        <end position="296"/>
    </location>
</feature>
<dbReference type="RefSeq" id="WP_068852062.1">
    <property type="nucleotide sequence ID" value="NZ_LYDR01000152.1"/>
</dbReference>
<sequence>MNVSFPSNRQELLDQQFQRLAELVGRLERNVFWQPRLKSAEWTSDNISSIPPTAENLRALLDRLPIVRKAELVEDQLQNPPYGTNLSFPLSDYARLHQTSGTTTGKPLRWLDTPESWAWIMSCWKQIYALMGLRVTDRLMFPFSFGPFLGFWAGFEGATQMGNLCLAAGGMSSEARLKLIDENQITILACTPTYALRLAEVARQQGIDLAKSSIRAILVAGEPGGNIPATRQLIESTWNARVFDHWGMTEVGPLAMETEHDPGSLSVLETECIVEILHPETRRAVVEGESGELVITNLGRVGSPLLRYATGDIVTPSWQRVEGDPPFVRLIGGIEGRTDDMWIIRGNNVFPSSLEEIIRSIPEVEEFQLRVHSHRQMQEVSIRIECRRGLSEAACQSCAMKIRQRIKERHHFEATIELVEPGVLPRFEMKAKRIVAD</sequence>
<dbReference type="AlphaFoldDB" id="A0A1C3E5W1"/>
<dbReference type="EMBL" id="LYDR01000152">
    <property type="protein sequence ID" value="ODA28627.1"/>
    <property type="molecule type" value="Genomic_DNA"/>
</dbReference>
<evidence type="ECO:0000259" key="2">
    <source>
        <dbReference type="Pfam" id="PF14535"/>
    </source>
</evidence>
<proteinExistence type="predicted"/>
<dbReference type="SUPFAM" id="SSF56801">
    <property type="entry name" value="Acetyl-CoA synthetase-like"/>
    <property type="match status" value="1"/>
</dbReference>
<dbReference type="OrthoDB" id="580775at2"/>
<name>A0A1C3E5W1_9PLAN</name>
<dbReference type="Pfam" id="PF14535">
    <property type="entry name" value="AMP-binding_C_2"/>
    <property type="match status" value="1"/>
</dbReference>
<evidence type="ECO:0000259" key="1">
    <source>
        <dbReference type="Pfam" id="PF00501"/>
    </source>
</evidence>
<evidence type="ECO:0000313" key="3">
    <source>
        <dbReference type="EMBL" id="ODA28627.1"/>
    </source>
</evidence>
<dbReference type="PANTHER" id="PTHR43845">
    <property type="entry name" value="BLR5969 PROTEIN"/>
    <property type="match status" value="1"/>
</dbReference>
<dbReference type="PANTHER" id="PTHR43845:SF1">
    <property type="entry name" value="BLR5969 PROTEIN"/>
    <property type="match status" value="1"/>
</dbReference>
<dbReference type="InterPro" id="IPR028154">
    <property type="entry name" value="AMP-dep_Lig_C"/>
</dbReference>
<dbReference type="InterPro" id="IPR045851">
    <property type="entry name" value="AMP-bd_C_sf"/>
</dbReference>
<evidence type="ECO:0000313" key="4">
    <source>
        <dbReference type="Proteomes" id="UP000094828"/>
    </source>
</evidence>